<comment type="caution">
    <text evidence="3">The sequence shown here is derived from an EMBL/GenBank/DDBJ whole genome shotgun (WGS) entry which is preliminary data.</text>
</comment>
<protein>
    <recommendedName>
        <fullName evidence="2">Terminase large subunit gp17-like C-terminal domain-containing protein</fullName>
    </recommendedName>
</protein>
<gene>
    <name evidence="3" type="ORF">ELS20_07900</name>
</gene>
<dbReference type="Gene3D" id="3.30.420.240">
    <property type="match status" value="1"/>
</dbReference>
<dbReference type="Pfam" id="PF17289">
    <property type="entry name" value="Terminase_6C"/>
    <property type="match status" value="1"/>
</dbReference>
<evidence type="ECO:0000313" key="4">
    <source>
        <dbReference type="Proteomes" id="UP000293535"/>
    </source>
</evidence>
<keyword evidence="1" id="KW-1188">Viral release from host cell</keyword>
<evidence type="ECO:0000259" key="2">
    <source>
        <dbReference type="Pfam" id="PF17289"/>
    </source>
</evidence>
<proteinExistence type="predicted"/>
<dbReference type="Proteomes" id="UP000293535">
    <property type="component" value="Unassembled WGS sequence"/>
</dbReference>
<dbReference type="RefSeq" id="WP_129755385.1">
    <property type="nucleotide sequence ID" value="NZ_JAFKAA010000002.1"/>
</dbReference>
<organism evidence="3 4">
    <name type="scientific">Haloarcula hispanica</name>
    <dbReference type="NCBI Taxonomy" id="51589"/>
    <lineage>
        <taxon>Archaea</taxon>
        <taxon>Methanobacteriati</taxon>
        <taxon>Methanobacteriota</taxon>
        <taxon>Stenosarchaea group</taxon>
        <taxon>Halobacteria</taxon>
        <taxon>Halobacteriales</taxon>
        <taxon>Haloarculaceae</taxon>
        <taxon>Haloarcula</taxon>
    </lineage>
</organism>
<evidence type="ECO:0000256" key="1">
    <source>
        <dbReference type="ARBA" id="ARBA00022612"/>
    </source>
</evidence>
<dbReference type="InterPro" id="IPR035421">
    <property type="entry name" value="Terminase_6C"/>
</dbReference>
<dbReference type="EMBL" id="RZIG01000002">
    <property type="protein sequence ID" value="RYJ09932.1"/>
    <property type="molecule type" value="Genomic_DNA"/>
</dbReference>
<dbReference type="InterPro" id="IPR027417">
    <property type="entry name" value="P-loop_NTPase"/>
</dbReference>
<name>A0A482T6I3_HALHI</name>
<accession>A0A482T6I3</accession>
<dbReference type="Gene3D" id="3.40.50.300">
    <property type="entry name" value="P-loop containing nucleotide triphosphate hydrolases"/>
    <property type="match status" value="1"/>
</dbReference>
<feature type="domain" description="Terminase large subunit gp17-like C-terminal" evidence="2">
    <location>
        <begin position="357"/>
        <end position="504"/>
    </location>
</feature>
<sequence length="536" mass="60299">MSSTSDQHDLDPERQAEQIWREFEDPAVQRDVLNPFDGCPWDVYFNRLTEGYMAAERDGHVPIGDVHVHWAKQFASDNNIGMLAHRDSLKTTASLGYIIACLEYQPGFLAHWITNTQGQAHKKADTEFWKIVERNPWLVNLNKPPEQDTKEVKIWPNGSGLFAGWLFGAIEGDRSHQLVLDDVIKERGDGDTEEILQWIEGVTVPMVKDSGTTAVIGTRKRPDDIYSHLIDRDAYDFTEYPAVLEEWDREFREDDMWRARRPPEDLYTEVDGRPLVDDEVHVLWPEARGPEYLADKYDQMSPHLFWREFCMVIRGASGNLIEEEDINRLVDDGGCSIRGQEPPHRLTPSAGEATIVAHDPAQSPSGDNAAFVAFRVGRDGRRRLLDAHADTGMQPSAVKATLADYDDRYDPAVIVIESNGMQQYVANDALEFSASLRSKVTGIPTTGSKHSWENGIPRLRRLVENGGIQFYRGHSGTEDFVQAAMSLTLQDGKLQGHTPDLIAAWYMAEQGIRRLEGMGAVEDDAGDDSDSGVSYL</sequence>
<reference evidence="3 4" key="1">
    <citation type="submission" date="2018-12" db="EMBL/GenBank/DDBJ databases">
        <title>Draft genome sequence of Haloarcula hispinica strain 18.1, an halophilic archaeon isolated from Chott El Jerid of Southern Tunisia.</title>
        <authorList>
            <person name="Najjari A."/>
            <person name="Ben Dhia O."/>
            <person name="Ferjani R."/>
            <person name="Mahjoubi M."/>
            <person name="Sghaier H."/>
            <person name="Elshahed M."/>
            <person name="Ouzari H.I."/>
            <person name="Cherid A."/>
            <person name="Youssef N."/>
        </authorList>
    </citation>
    <scope>NUCLEOTIDE SEQUENCE [LARGE SCALE GENOMIC DNA]</scope>
    <source>
        <strain evidence="3 4">18.1</strain>
    </source>
</reference>
<dbReference type="AlphaFoldDB" id="A0A482T6I3"/>
<evidence type="ECO:0000313" key="3">
    <source>
        <dbReference type="EMBL" id="RYJ09932.1"/>
    </source>
</evidence>